<dbReference type="EMBL" id="QZXA01000003">
    <property type="protein sequence ID" value="RJT35371.1"/>
    <property type="molecule type" value="Genomic_DNA"/>
</dbReference>
<gene>
    <name evidence="2" type="ORF">D3242_07745</name>
</gene>
<reference evidence="2 3" key="1">
    <citation type="submission" date="2018-09" db="EMBL/GenBank/DDBJ databases">
        <title>Mesorhizobium carmichaelinearum sp. nov. isolated from Carmichaelinea spp. root nodules in New Zealand.</title>
        <authorList>
            <person name="De Meyer S.E."/>
        </authorList>
    </citation>
    <scope>NUCLEOTIDE SEQUENCE [LARGE SCALE GENOMIC DNA]</scope>
    <source>
        <strain evidence="2 3">LMG 28313</strain>
    </source>
</reference>
<evidence type="ECO:0000313" key="3">
    <source>
        <dbReference type="Proteomes" id="UP000275530"/>
    </source>
</evidence>
<dbReference type="Proteomes" id="UP000275530">
    <property type="component" value="Unassembled WGS sequence"/>
</dbReference>
<feature type="compositionally biased region" description="Basic and acidic residues" evidence="1">
    <location>
        <begin position="1"/>
        <end position="13"/>
    </location>
</feature>
<name>A0A6M7TDV2_9HYPH</name>
<evidence type="ECO:0000256" key="1">
    <source>
        <dbReference type="SAM" id="MobiDB-lite"/>
    </source>
</evidence>
<sequence>MHARVDPPLRRASLDTSPPIDGGEEGSLPQRLRKGAELLPPLVGRSDRRSGWGAGADPAASQRPCAQHQRLPRPPTDGIDRI</sequence>
<keyword evidence="3" id="KW-1185">Reference proteome</keyword>
<proteinExistence type="predicted"/>
<organism evidence="2 3">
    <name type="scientific">Mesorhizobium jarvisii</name>
    <dbReference type="NCBI Taxonomy" id="1777867"/>
    <lineage>
        <taxon>Bacteria</taxon>
        <taxon>Pseudomonadati</taxon>
        <taxon>Pseudomonadota</taxon>
        <taxon>Alphaproteobacteria</taxon>
        <taxon>Hyphomicrobiales</taxon>
        <taxon>Phyllobacteriaceae</taxon>
        <taxon>Mesorhizobium</taxon>
    </lineage>
</organism>
<accession>A0A6M7TDV2</accession>
<evidence type="ECO:0000313" key="2">
    <source>
        <dbReference type="EMBL" id="RJT35371.1"/>
    </source>
</evidence>
<comment type="caution">
    <text evidence="2">The sequence shown here is derived from an EMBL/GenBank/DDBJ whole genome shotgun (WGS) entry which is preliminary data.</text>
</comment>
<dbReference type="AlphaFoldDB" id="A0A6M7TDV2"/>
<feature type="region of interest" description="Disordered" evidence="1">
    <location>
        <begin position="1"/>
        <end position="82"/>
    </location>
</feature>
<protein>
    <submittedName>
        <fullName evidence="2">Uncharacterized protein</fullName>
    </submittedName>
</protein>